<keyword evidence="6 7" id="KW-0472">Membrane</keyword>
<keyword evidence="4 7" id="KW-0812">Transmembrane</keyword>
<evidence type="ECO:0000256" key="4">
    <source>
        <dbReference type="ARBA" id="ARBA00022692"/>
    </source>
</evidence>
<dbReference type="CDD" id="cd06261">
    <property type="entry name" value="TM_PBP2"/>
    <property type="match status" value="1"/>
</dbReference>
<evidence type="ECO:0000256" key="3">
    <source>
        <dbReference type="ARBA" id="ARBA00022475"/>
    </source>
</evidence>
<protein>
    <submittedName>
        <fullName evidence="9">ABC transporter permease</fullName>
    </submittedName>
</protein>
<name>A0ABW4YEA3_9GAMM</name>
<dbReference type="InterPro" id="IPR035906">
    <property type="entry name" value="MetI-like_sf"/>
</dbReference>
<reference evidence="10" key="1">
    <citation type="journal article" date="2019" name="Int. J. Syst. Evol. Microbiol.">
        <title>The Global Catalogue of Microorganisms (GCM) 10K type strain sequencing project: providing services to taxonomists for standard genome sequencing and annotation.</title>
        <authorList>
            <consortium name="The Broad Institute Genomics Platform"/>
            <consortium name="The Broad Institute Genome Sequencing Center for Infectious Disease"/>
            <person name="Wu L."/>
            <person name="Ma J."/>
        </authorList>
    </citation>
    <scope>NUCLEOTIDE SEQUENCE [LARGE SCALE GENOMIC DNA]</scope>
    <source>
        <strain evidence="10">KACC 12597</strain>
    </source>
</reference>
<feature type="transmembrane region" description="Helical" evidence="7">
    <location>
        <begin position="70"/>
        <end position="87"/>
    </location>
</feature>
<feature type="transmembrane region" description="Helical" evidence="7">
    <location>
        <begin position="250"/>
        <end position="268"/>
    </location>
</feature>
<dbReference type="InterPro" id="IPR000515">
    <property type="entry name" value="MetI-like"/>
</dbReference>
<feature type="transmembrane region" description="Helical" evidence="7">
    <location>
        <begin position="93"/>
        <end position="117"/>
    </location>
</feature>
<dbReference type="Gene3D" id="1.10.3720.10">
    <property type="entry name" value="MetI-like"/>
    <property type="match status" value="1"/>
</dbReference>
<dbReference type="RefSeq" id="WP_386028874.1">
    <property type="nucleotide sequence ID" value="NZ_JBHUHX010000062.1"/>
</dbReference>
<sequence>MIDIPRLPLADWIDDGLDALTDQFAPATKLISDVVETGIEGAVDGLMWLPPWLTILLVSALAWRLAGRQTALLSLFGFALLWNLGLWEPTLQTLVLVLIATLVAVAVGAPLGILAAISGGVYRVLFPILDFMQTMPAFVYLIPAIPFFGLGPVAAVFSTVIFAMPPAIRLTTLGIRQVPADLVEAADAFGSTKWQKLVKVQLPLAIPTIMAGINQTIMLALSMVVIAAMIGAEGLGGEVWRAIQRNEAGMGFEAGIAVVVLAMVLDRITQGIIRNRRSPTS</sequence>
<evidence type="ECO:0000256" key="1">
    <source>
        <dbReference type="ARBA" id="ARBA00004651"/>
    </source>
</evidence>
<dbReference type="Pfam" id="PF00528">
    <property type="entry name" value="BPD_transp_1"/>
    <property type="match status" value="1"/>
</dbReference>
<dbReference type="PROSITE" id="PS50928">
    <property type="entry name" value="ABC_TM1"/>
    <property type="match status" value="1"/>
</dbReference>
<feature type="transmembrane region" description="Helical" evidence="7">
    <location>
        <begin position="148"/>
        <end position="168"/>
    </location>
</feature>
<evidence type="ECO:0000256" key="2">
    <source>
        <dbReference type="ARBA" id="ARBA00022448"/>
    </source>
</evidence>
<keyword evidence="3" id="KW-1003">Cell membrane</keyword>
<comment type="subcellular location">
    <subcellularLocation>
        <location evidence="1 7">Cell membrane</location>
        <topology evidence="1 7">Multi-pass membrane protein</topology>
    </subcellularLocation>
</comment>
<gene>
    <name evidence="9" type="ORF">ACFSJC_19415</name>
</gene>
<comment type="similarity">
    <text evidence="7">Belongs to the binding-protein-dependent transport system permease family.</text>
</comment>
<accession>A0ABW4YEA3</accession>
<dbReference type="SUPFAM" id="SSF161098">
    <property type="entry name" value="MetI-like"/>
    <property type="match status" value="1"/>
</dbReference>
<dbReference type="Proteomes" id="UP001597337">
    <property type="component" value="Unassembled WGS sequence"/>
</dbReference>
<keyword evidence="10" id="KW-1185">Reference proteome</keyword>
<evidence type="ECO:0000259" key="8">
    <source>
        <dbReference type="PROSITE" id="PS50928"/>
    </source>
</evidence>
<comment type="caution">
    <text evidence="9">The sequence shown here is derived from an EMBL/GenBank/DDBJ whole genome shotgun (WGS) entry which is preliminary data.</text>
</comment>
<evidence type="ECO:0000256" key="6">
    <source>
        <dbReference type="ARBA" id="ARBA00023136"/>
    </source>
</evidence>
<organism evidence="9 10">
    <name type="scientific">Thiorhodococcus fuscus</name>
    <dbReference type="NCBI Taxonomy" id="527200"/>
    <lineage>
        <taxon>Bacteria</taxon>
        <taxon>Pseudomonadati</taxon>
        <taxon>Pseudomonadota</taxon>
        <taxon>Gammaproteobacteria</taxon>
        <taxon>Chromatiales</taxon>
        <taxon>Chromatiaceae</taxon>
        <taxon>Thiorhodococcus</taxon>
    </lineage>
</organism>
<evidence type="ECO:0000313" key="10">
    <source>
        <dbReference type="Proteomes" id="UP001597337"/>
    </source>
</evidence>
<evidence type="ECO:0000313" key="9">
    <source>
        <dbReference type="EMBL" id="MFD2114023.1"/>
    </source>
</evidence>
<evidence type="ECO:0000256" key="7">
    <source>
        <dbReference type="RuleBase" id="RU363032"/>
    </source>
</evidence>
<feature type="transmembrane region" description="Helical" evidence="7">
    <location>
        <begin position="204"/>
        <end position="230"/>
    </location>
</feature>
<proteinExistence type="inferred from homology"/>
<keyword evidence="5 7" id="KW-1133">Transmembrane helix</keyword>
<dbReference type="EMBL" id="JBHUHX010000062">
    <property type="protein sequence ID" value="MFD2114023.1"/>
    <property type="molecule type" value="Genomic_DNA"/>
</dbReference>
<feature type="domain" description="ABC transmembrane type-1" evidence="8">
    <location>
        <begin position="90"/>
        <end position="269"/>
    </location>
</feature>
<dbReference type="PANTHER" id="PTHR47737:SF1">
    <property type="entry name" value="GLYCINE BETAINE_PROLINE BETAINE TRANSPORT SYSTEM PERMEASE PROTEIN PROW"/>
    <property type="match status" value="1"/>
</dbReference>
<dbReference type="PANTHER" id="PTHR47737">
    <property type="entry name" value="GLYCINE BETAINE/PROLINE BETAINE TRANSPORT SYSTEM PERMEASE PROTEIN PROW"/>
    <property type="match status" value="1"/>
</dbReference>
<keyword evidence="2 7" id="KW-0813">Transport</keyword>
<evidence type="ECO:0000256" key="5">
    <source>
        <dbReference type="ARBA" id="ARBA00022989"/>
    </source>
</evidence>